<dbReference type="Proteomes" id="UP000604481">
    <property type="component" value="Unassembled WGS sequence"/>
</dbReference>
<sequence length="69" mass="6933">MEILNLTIEGMSCGGCTASVSRAVSALAGVSSVEVTLQPGGASISYDPAAIAAETIITTIEEAGYDVIR</sequence>
<dbReference type="PROSITE" id="PS50846">
    <property type="entry name" value="HMA_2"/>
    <property type="match status" value="1"/>
</dbReference>
<accession>A0A8J7FIZ4</accession>
<dbReference type="RefSeq" id="WP_194115217.1">
    <property type="nucleotide sequence ID" value="NZ_JADFUA010000002.1"/>
</dbReference>
<dbReference type="FunFam" id="3.30.70.100:FF:000001">
    <property type="entry name" value="ATPase copper transporting beta"/>
    <property type="match status" value="1"/>
</dbReference>
<dbReference type="EMBL" id="JADFUA010000002">
    <property type="protein sequence ID" value="MBE9608687.1"/>
    <property type="molecule type" value="Genomic_DNA"/>
</dbReference>
<dbReference type="CDD" id="cd00371">
    <property type="entry name" value="HMA"/>
    <property type="match status" value="1"/>
</dbReference>
<dbReference type="AlphaFoldDB" id="A0A8J7FIZ4"/>
<evidence type="ECO:0000313" key="3">
    <source>
        <dbReference type="EMBL" id="MBE9608687.1"/>
    </source>
</evidence>
<evidence type="ECO:0000259" key="2">
    <source>
        <dbReference type="PROSITE" id="PS50846"/>
    </source>
</evidence>
<gene>
    <name evidence="3" type="ORF">INR99_04925</name>
</gene>
<reference evidence="3 4" key="1">
    <citation type="submission" date="2020-10" db="EMBL/GenBank/DDBJ databases">
        <title>The genome sequence of Chitinilyticum litopenaei 4Y14.</title>
        <authorList>
            <person name="Liu Y."/>
        </authorList>
    </citation>
    <scope>NUCLEOTIDE SEQUENCE [LARGE SCALE GENOMIC DNA]</scope>
    <source>
        <strain evidence="3 4">4Y14</strain>
    </source>
</reference>
<proteinExistence type="predicted"/>
<dbReference type="SUPFAM" id="SSF55008">
    <property type="entry name" value="HMA, heavy metal-associated domain"/>
    <property type="match status" value="1"/>
</dbReference>
<dbReference type="PANTHER" id="PTHR46594:SF4">
    <property type="entry name" value="P-TYPE CATION-TRANSPORTING ATPASE"/>
    <property type="match status" value="1"/>
</dbReference>
<dbReference type="InterPro" id="IPR017969">
    <property type="entry name" value="Heavy-metal-associated_CS"/>
</dbReference>
<evidence type="ECO:0000256" key="1">
    <source>
        <dbReference type="ARBA" id="ARBA00022723"/>
    </source>
</evidence>
<evidence type="ECO:0000313" key="4">
    <source>
        <dbReference type="Proteomes" id="UP000604481"/>
    </source>
</evidence>
<protein>
    <submittedName>
        <fullName evidence="3">Heavy-metal-associated domain-containing protein</fullName>
    </submittedName>
</protein>
<dbReference type="Gene3D" id="3.30.70.100">
    <property type="match status" value="1"/>
</dbReference>
<name>A0A8J7FIZ4_9NEIS</name>
<keyword evidence="1" id="KW-0479">Metal-binding</keyword>
<feature type="domain" description="HMA" evidence="2">
    <location>
        <begin position="2"/>
        <end position="68"/>
    </location>
</feature>
<dbReference type="GO" id="GO:0046872">
    <property type="term" value="F:metal ion binding"/>
    <property type="evidence" value="ECO:0007669"/>
    <property type="project" value="UniProtKB-KW"/>
</dbReference>
<dbReference type="InterPro" id="IPR036163">
    <property type="entry name" value="HMA_dom_sf"/>
</dbReference>
<dbReference type="PROSITE" id="PS01047">
    <property type="entry name" value="HMA_1"/>
    <property type="match status" value="1"/>
</dbReference>
<dbReference type="Pfam" id="PF00403">
    <property type="entry name" value="HMA"/>
    <property type="match status" value="1"/>
</dbReference>
<dbReference type="InterPro" id="IPR006121">
    <property type="entry name" value="HMA_dom"/>
</dbReference>
<keyword evidence="4" id="KW-1185">Reference proteome</keyword>
<comment type="caution">
    <text evidence="3">The sequence shown here is derived from an EMBL/GenBank/DDBJ whole genome shotgun (WGS) entry which is preliminary data.</text>
</comment>
<organism evidence="3 4">
    <name type="scientific">Chitinilyticum piscinae</name>
    <dbReference type="NCBI Taxonomy" id="2866724"/>
    <lineage>
        <taxon>Bacteria</taxon>
        <taxon>Pseudomonadati</taxon>
        <taxon>Pseudomonadota</taxon>
        <taxon>Betaproteobacteria</taxon>
        <taxon>Neisseriales</taxon>
        <taxon>Chitinibacteraceae</taxon>
        <taxon>Chitinilyticum</taxon>
    </lineage>
</organism>
<dbReference type="PANTHER" id="PTHR46594">
    <property type="entry name" value="P-TYPE CATION-TRANSPORTING ATPASE"/>
    <property type="match status" value="1"/>
</dbReference>